<dbReference type="Pfam" id="PF02195">
    <property type="entry name" value="ParB_N"/>
    <property type="match status" value="1"/>
</dbReference>
<dbReference type="Gene3D" id="3.90.1530.30">
    <property type="match status" value="1"/>
</dbReference>
<name>A0A075H974_9ARCH</name>
<organism evidence="2">
    <name type="scientific">uncultured marine thaumarchaeote KM3_47_F06</name>
    <dbReference type="NCBI Taxonomy" id="1456168"/>
    <lineage>
        <taxon>Archaea</taxon>
        <taxon>Nitrososphaerota</taxon>
        <taxon>environmental samples</taxon>
    </lineage>
</organism>
<evidence type="ECO:0000259" key="1">
    <source>
        <dbReference type="SMART" id="SM00470"/>
    </source>
</evidence>
<dbReference type="InterPro" id="IPR003115">
    <property type="entry name" value="ParB_N"/>
</dbReference>
<dbReference type="PANTHER" id="PTHR33375">
    <property type="entry name" value="CHROMOSOME-PARTITIONING PROTEIN PARB-RELATED"/>
    <property type="match status" value="1"/>
</dbReference>
<dbReference type="SUPFAM" id="SSF110849">
    <property type="entry name" value="ParB/Sulfiredoxin"/>
    <property type="match status" value="1"/>
</dbReference>
<dbReference type="GO" id="GO:0007059">
    <property type="term" value="P:chromosome segregation"/>
    <property type="evidence" value="ECO:0007669"/>
    <property type="project" value="TreeGrafter"/>
</dbReference>
<dbReference type="EMBL" id="KF900905">
    <property type="protein sequence ID" value="AIF10952.1"/>
    <property type="molecule type" value="Genomic_DNA"/>
</dbReference>
<dbReference type="PANTHER" id="PTHR33375:SF1">
    <property type="entry name" value="CHROMOSOME-PARTITIONING PROTEIN PARB-RELATED"/>
    <property type="match status" value="1"/>
</dbReference>
<dbReference type="InterPro" id="IPR036086">
    <property type="entry name" value="ParB/Sulfiredoxin_sf"/>
</dbReference>
<accession>A0A075H974</accession>
<dbReference type="SMART" id="SM00470">
    <property type="entry name" value="ParB"/>
    <property type="match status" value="1"/>
</dbReference>
<evidence type="ECO:0000313" key="2">
    <source>
        <dbReference type="EMBL" id="AIF10952.1"/>
    </source>
</evidence>
<dbReference type="InterPro" id="IPR050336">
    <property type="entry name" value="Chromosome_partition/occlusion"/>
</dbReference>
<reference evidence="2" key="1">
    <citation type="journal article" date="2014" name="Genome Biol. Evol.">
        <title>Pangenome evidence for extensive interdomain horizontal transfer affecting lineage core and shell genes in uncultured planktonic thaumarchaeota and euryarchaeota.</title>
        <authorList>
            <person name="Deschamps P."/>
            <person name="Zivanovic Y."/>
            <person name="Moreira D."/>
            <person name="Rodriguez-Valera F."/>
            <person name="Lopez-Garcia P."/>
        </authorList>
    </citation>
    <scope>NUCLEOTIDE SEQUENCE</scope>
</reference>
<dbReference type="GO" id="GO:0005694">
    <property type="term" value="C:chromosome"/>
    <property type="evidence" value="ECO:0007669"/>
    <property type="project" value="TreeGrafter"/>
</dbReference>
<dbReference type="Gene3D" id="1.10.10.2830">
    <property type="match status" value="1"/>
</dbReference>
<dbReference type="AlphaFoldDB" id="A0A075H974"/>
<proteinExistence type="predicted"/>
<feature type="domain" description="ParB-like N-terminal" evidence="1">
    <location>
        <begin position="21"/>
        <end position="120"/>
    </location>
</feature>
<sequence length="289" mass="32449">MSEPADIIIDIEAIIGDQKPQYISIDKCNTGKVQARQSGTEVKEDSKLVSQIRRAGGLLHPVILKDTKDGEYEIIVGQRRTGAYHILRKENPKFDKIRSYVIERDLSEDEIRVISFIENFGRDDMDRNDYINVIDYFYQKYGGKTGAAKALGISTGTVTKYLTYSRLHPPVKKCIDNKEFSIDVALKALKGLGDDEDSVNDDELIETARILKSLKPMKRAKAVDKMQKKKISAKEAAEGLVDTTAMTVDVTDDAMERLGKYKDKHGYEDEETAAVEAMDAELFRDLGNA</sequence>
<protein>
    <submittedName>
        <fullName evidence="2">Putative transcriptional regulator</fullName>
    </submittedName>
</protein>
<dbReference type="SUPFAM" id="SSF109709">
    <property type="entry name" value="KorB DNA-binding domain-like"/>
    <property type="match status" value="1"/>
</dbReference>